<organism evidence="2 3">
    <name type="scientific">Solanum tuberosum</name>
    <name type="common">Potato</name>
    <dbReference type="NCBI Taxonomy" id="4113"/>
    <lineage>
        <taxon>Eukaryota</taxon>
        <taxon>Viridiplantae</taxon>
        <taxon>Streptophyta</taxon>
        <taxon>Embryophyta</taxon>
        <taxon>Tracheophyta</taxon>
        <taxon>Spermatophyta</taxon>
        <taxon>Magnoliopsida</taxon>
        <taxon>eudicotyledons</taxon>
        <taxon>Gunneridae</taxon>
        <taxon>Pentapetalae</taxon>
        <taxon>asterids</taxon>
        <taxon>lamiids</taxon>
        <taxon>Solanales</taxon>
        <taxon>Solanaceae</taxon>
        <taxon>Solanoideae</taxon>
        <taxon>Solaneae</taxon>
        <taxon>Solanum</taxon>
    </lineage>
</organism>
<feature type="compositionally biased region" description="Basic residues" evidence="1">
    <location>
        <begin position="116"/>
        <end position="129"/>
    </location>
</feature>
<evidence type="ECO:0000313" key="2">
    <source>
        <dbReference type="EMBL" id="KAH0773055.1"/>
    </source>
</evidence>
<reference evidence="2 3" key="1">
    <citation type="journal article" date="2021" name="bioRxiv">
        <title>Chromosome-scale and haplotype-resolved genome assembly of a tetraploid potato cultivar.</title>
        <authorList>
            <person name="Sun H."/>
            <person name="Jiao W.-B."/>
            <person name="Krause K."/>
            <person name="Campoy J.A."/>
            <person name="Goel M."/>
            <person name="Folz-Donahue K."/>
            <person name="Kukat C."/>
            <person name="Huettel B."/>
            <person name="Schneeberger K."/>
        </authorList>
    </citation>
    <scope>NUCLEOTIDE SEQUENCE [LARGE SCALE GENOMIC DNA]</scope>
    <source>
        <strain evidence="2">SolTubOtavaFocal</strain>
        <tissue evidence="2">Leaves</tissue>
    </source>
</reference>
<gene>
    <name evidence="2" type="ORF">KY290_010192</name>
</gene>
<evidence type="ECO:0000256" key="1">
    <source>
        <dbReference type="SAM" id="MobiDB-lite"/>
    </source>
</evidence>
<sequence length="129" mass="14927">MKESESISDFCSRLMAVVNQLRRYGKEVDDVRASKDLDSMTVEQLEGSLLAHEVKMKRRKEEPLKQLLKTQTSFKGFEGEKCYKRNGKWRDHGGCGGRGKGRSYTNKFNNEDKSHQPFRGRGRGQRGRR</sequence>
<dbReference type="EMBL" id="JAIVGD010000005">
    <property type="protein sequence ID" value="KAH0773055.1"/>
    <property type="molecule type" value="Genomic_DNA"/>
</dbReference>
<accession>A0ABQ7VZA2</accession>
<name>A0ABQ7VZA2_SOLTU</name>
<keyword evidence="3" id="KW-1185">Reference proteome</keyword>
<feature type="region of interest" description="Disordered" evidence="1">
    <location>
        <begin position="88"/>
        <end position="129"/>
    </location>
</feature>
<protein>
    <submittedName>
        <fullName evidence="2">Uncharacterized protein</fullName>
    </submittedName>
</protein>
<dbReference type="Proteomes" id="UP000826656">
    <property type="component" value="Unassembled WGS sequence"/>
</dbReference>
<proteinExistence type="predicted"/>
<evidence type="ECO:0000313" key="3">
    <source>
        <dbReference type="Proteomes" id="UP000826656"/>
    </source>
</evidence>
<comment type="caution">
    <text evidence="2">The sequence shown here is derived from an EMBL/GenBank/DDBJ whole genome shotgun (WGS) entry which is preliminary data.</text>
</comment>